<evidence type="ECO:0000313" key="2">
    <source>
        <dbReference type="Proteomes" id="UP000316292"/>
    </source>
</evidence>
<dbReference type="SUPFAM" id="SSF82784">
    <property type="entry name" value="OsmC-like"/>
    <property type="match status" value="1"/>
</dbReference>
<reference evidence="1 2" key="1">
    <citation type="journal article" date="2019" name="Nat. Microbiol.">
        <title>Mediterranean grassland soil C-N compound turnover is dependent on rainfall and depth, and is mediated by genomically divergent microorganisms.</title>
        <authorList>
            <person name="Diamond S."/>
            <person name="Andeer P.F."/>
            <person name="Li Z."/>
            <person name="Crits-Christoph A."/>
            <person name="Burstein D."/>
            <person name="Anantharaman K."/>
            <person name="Lane K.R."/>
            <person name="Thomas B.C."/>
            <person name="Pan C."/>
            <person name="Northen T.R."/>
            <person name="Banfield J.F."/>
        </authorList>
    </citation>
    <scope>NUCLEOTIDE SEQUENCE [LARGE SCALE GENOMIC DNA]</scope>
    <source>
        <strain evidence="1">WS_1</strain>
    </source>
</reference>
<dbReference type="InterPro" id="IPR019904">
    <property type="entry name" value="Peroxiredoxin_OsmC"/>
</dbReference>
<organism evidence="1 2">
    <name type="scientific">Eiseniibacteriota bacterium</name>
    <dbReference type="NCBI Taxonomy" id="2212470"/>
    <lineage>
        <taxon>Bacteria</taxon>
        <taxon>Candidatus Eiseniibacteriota</taxon>
    </lineage>
</organism>
<dbReference type="PANTHER" id="PTHR42830:SF1">
    <property type="entry name" value="OSMOTICALLY INDUCIBLE FAMILY PROTEIN"/>
    <property type="match status" value="1"/>
</dbReference>
<dbReference type="InterPro" id="IPR052707">
    <property type="entry name" value="OsmC_Ohr_Peroxiredoxin"/>
</dbReference>
<dbReference type="GO" id="GO:0004601">
    <property type="term" value="F:peroxidase activity"/>
    <property type="evidence" value="ECO:0007669"/>
    <property type="project" value="InterPro"/>
</dbReference>
<dbReference type="InterPro" id="IPR036102">
    <property type="entry name" value="OsmC/Ohrsf"/>
</dbReference>
<gene>
    <name evidence="1" type="ORF">E6K71_03175</name>
</gene>
<protein>
    <submittedName>
        <fullName evidence="1">OsmC family protein</fullName>
    </submittedName>
</protein>
<proteinExistence type="predicted"/>
<dbReference type="Proteomes" id="UP000316292">
    <property type="component" value="Unassembled WGS sequence"/>
</dbReference>
<dbReference type="Gene3D" id="3.30.300.20">
    <property type="match status" value="1"/>
</dbReference>
<dbReference type="PANTHER" id="PTHR42830">
    <property type="entry name" value="OSMOTICALLY INDUCIBLE FAMILY PROTEIN"/>
    <property type="match status" value="1"/>
</dbReference>
<dbReference type="EMBL" id="VBOR01000042">
    <property type="protein sequence ID" value="TMQ50135.1"/>
    <property type="molecule type" value="Genomic_DNA"/>
</dbReference>
<dbReference type="AlphaFoldDB" id="A0A538SFI3"/>
<accession>A0A538SFI3</accession>
<dbReference type="NCBIfam" id="TIGR03562">
    <property type="entry name" value="osmo_induc_OsmC"/>
    <property type="match status" value="1"/>
</dbReference>
<evidence type="ECO:0000313" key="1">
    <source>
        <dbReference type="EMBL" id="TMQ50135.1"/>
    </source>
</evidence>
<sequence>MERKASALWNGGLKDGKGTVSTASGAVKNVAYSFAMRFGDEPGTNPEELVAAAHAACFSMAFSNELGQAGYHPESIETKATLDFDKTDAGWSVKSIHLDVSAKVPSADPAKFRAAAEGAKKNCPISRLLNTQITMSAKLA</sequence>
<comment type="caution">
    <text evidence="1">The sequence shown here is derived from an EMBL/GenBank/DDBJ whole genome shotgun (WGS) entry which is preliminary data.</text>
</comment>
<dbReference type="GO" id="GO:0006979">
    <property type="term" value="P:response to oxidative stress"/>
    <property type="evidence" value="ECO:0007669"/>
    <property type="project" value="InterPro"/>
</dbReference>
<dbReference type="Pfam" id="PF02566">
    <property type="entry name" value="OsmC"/>
    <property type="match status" value="1"/>
</dbReference>
<dbReference type="InterPro" id="IPR015946">
    <property type="entry name" value="KH_dom-like_a/b"/>
</dbReference>
<name>A0A538SFI3_UNCEI</name>
<dbReference type="InterPro" id="IPR003718">
    <property type="entry name" value="OsmC/Ohr_fam"/>
</dbReference>